<comment type="similarity">
    <text evidence="2 6">Belongs to the SURF1 family.</text>
</comment>
<keyword evidence="3 6" id="KW-0812">Transmembrane</keyword>
<dbReference type="InterPro" id="IPR002994">
    <property type="entry name" value="Surf1/Shy1"/>
</dbReference>
<evidence type="ECO:0000256" key="4">
    <source>
        <dbReference type="ARBA" id="ARBA00022989"/>
    </source>
</evidence>
<evidence type="ECO:0000256" key="5">
    <source>
        <dbReference type="ARBA" id="ARBA00023136"/>
    </source>
</evidence>
<gene>
    <name evidence="7" type="ORF">CALMAC_LOCUS13199</name>
</gene>
<evidence type="ECO:0000256" key="2">
    <source>
        <dbReference type="ARBA" id="ARBA00007165"/>
    </source>
</evidence>
<evidence type="ECO:0000313" key="7">
    <source>
        <dbReference type="EMBL" id="VEN53388.1"/>
    </source>
</evidence>
<protein>
    <recommendedName>
        <fullName evidence="6">SURF1-like protein</fullName>
    </recommendedName>
</protein>
<dbReference type="CDD" id="cd06662">
    <property type="entry name" value="SURF1"/>
    <property type="match status" value="1"/>
</dbReference>
<feature type="transmembrane region" description="Helical" evidence="6">
    <location>
        <begin position="48"/>
        <end position="67"/>
    </location>
</feature>
<evidence type="ECO:0000256" key="6">
    <source>
        <dbReference type="RuleBase" id="RU363076"/>
    </source>
</evidence>
<sequence>MNNTLFREVSKNCHHSTRQVLICLTRTYSNATAKTSLRPTKIKKITPFAWSLLSIPAATFALGVWQVQRKKWKEQLLVDLYSRTHSTPVPLPPNLEEIQALDYMPVRVKGEFLHDKEVYLGPRSLLSNGDASTKSSLLSSKTNTNQGYLVITPLKLKDRDETILVNRGWVPVQHKKPNTRENGQVKGEVDVIGVVRKNENRPTFAMKHKEDSKIFFYRDLPAMCRLTGADEIYLDATNDFDVPGGPIGGQTRVSLRNEHLSYILTWFSLSAATSYMWYKRFAV</sequence>
<comment type="function">
    <text evidence="6">Probably involved in the biogenesis of the COX complex.</text>
</comment>
<dbReference type="PROSITE" id="PS50895">
    <property type="entry name" value="SURF1"/>
    <property type="match status" value="1"/>
</dbReference>
<organism evidence="7 8">
    <name type="scientific">Callosobruchus maculatus</name>
    <name type="common">Southern cowpea weevil</name>
    <name type="synonym">Pulse bruchid</name>
    <dbReference type="NCBI Taxonomy" id="64391"/>
    <lineage>
        <taxon>Eukaryota</taxon>
        <taxon>Metazoa</taxon>
        <taxon>Ecdysozoa</taxon>
        <taxon>Arthropoda</taxon>
        <taxon>Hexapoda</taxon>
        <taxon>Insecta</taxon>
        <taxon>Pterygota</taxon>
        <taxon>Neoptera</taxon>
        <taxon>Endopterygota</taxon>
        <taxon>Coleoptera</taxon>
        <taxon>Polyphaga</taxon>
        <taxon>Cucujiformia</taxon>
        <taxon>Chrysomeloidea</taxon>
        <taxon>Chrysomelidae</taxon>
        <taxon>Bruchinae</taxon>
        <taxon>Bruchini</taxon>
        <taxon>Callosobruchus</taxon>
    </lineage>
</organism>
<proteinExistence type="inferred from homology"/>
<keyword evidence="6" id="KW-0496">Mitochondrion</keyword>
<keyword evidence="8" id="KW-1185">Reference proteome</keyword>
<comment type="caution">
    <text evidence="6">Lacks conserved residue(s) required for the propagation of feature annotation.</text>
</comment>
<reference evidence="7 8" key="1">
    <citation type="submission" date="2019-01" db="EMBL/GenBank/DDBJ databases">
        <authorList>
            <person name="Sayadi A."/>
        </authorList>
    </citation>
    <scope>NUCLEOTIDE SEQUENCE [LARGE SCALE GENOMIC DNA]</scope>
</reference>
<evidence type="ECO:0000313" key="8">
    <source>
        <dbReference type="Proteomes" id="UP000410492"/>
    </source>
</evidence>
<name>A0A653D1H3_CALMS</name>
<evidence type="ECO:0000256" key="1">
    <source>
        <dbReference type="ARBA" id="ARBA00004370"/>
    </source>
</evidence>
<dbReference type="GO" id="GO:0005743">
    <property type="term" value="C:mitochondrial inner membrane"/>
    <property type="evidence" value="ECO:0007669"/>
    <property type="project" value="UniProtKB-SubCell"/>
</dbReference>
<comment type="subcellular location">
    <subcellularLocation>
        <location evidence="1">Membrane</location>
    </subcellularLocation>
    <subcellularLocation>
        <location evidence="6">Mitochondrion inner membrane</location>
        <topology evidence="6">Multi-pass membrane protein</topology>
    </subcellularLocation>
</comment>
<dbReference type="PANTHER" id="PTHR23427">
    <property type="entry name" value="SURFEIT LOCUS PROTEIN"/>
    <property type="match status" value="1"/>
</dbReference>
<dbReference type="PANTHER" id="PTHR23427:SF2">
    <property type="entry name" value="SURFEIT LOCUS PROTEIN 1"/>
    <property type="match status" value="1"/>
</dbReference>
<dbReference type="Proteomes" id="UP000410492">
    <property type="component" value="Unassembled WGS sequence"/>
</dbReference>
<accession>A0A653D1H3</accession>
<keyword evidence="6" id="KW-0999">Mitochondrion inner membrane</keyword>
<dbReference type="GO" id="GO:0033617">
    <property type="term" value="P:mitochondrial respiratory chain complex IV assembly"/>
    <property type="evidence" value="ECO:0007669"/>
    <property type="project" value="TreeGrafter"/>
</dbReference>
<dbReference type="AlphaFoldDB" id="A0A653D1H3"/>
<dbReference type="Pfam" id="PF02104">
    <property type="entry name" value="SURF1"/>
    <property type="match status" value="1"/>
</dbReference>
<keyword evidence="4 6" id="KW-1133">Transmembrane helix</keyword>
<dbReference type="InterPro" id="IPR045214">
    <property type="entry name" value="Surf1/Surf4"/>
</dbReference>
<dbReference type="EMBL" id="CAACVG010009474">
    <property type="protein sequence ID" value="VEN53388.1"/>
    <property type="molecule type" value="Genomic_DNA"/>
</dbReference>
<evidence type="ECO:0000256" key="3">
    <source>
        <dbReference type="ARBA" id="ARBA00022692"/>
    </source>
</evidence>
<dbReference type="OrthoDB" id="10040024at2759"/>
<keyword evidence="5 6" id="KW-0472">Membrane</keyword>